<sequence length="246" mass="25472">MTARRGNRSVIGVLLGLLLGAAGATGVAFAGPEQLAPFTGQSTAQDGDVGNGIGIGGVGGIGEPAQGREPEAPPATTDAPSVDETTTTTTTTTTAAPTTTTPVTTTTAPRESSAAPTTTTTEVAASPEAEVVALVNDARELAGCTPLTVDERVVRAARDHTTDMADRDYFSHTTPEGVDFAQRMRSAGHPNPGGENIAKGQRSAEQVMTAWMNSDGHRRNILNCGFTTIGVGLDTRGWYWTQNFGW</sequence>
<dbReference type="PANTHER" id="PTHR31157:SF1">
    <property type="entry name" value="SCP DOMAIN-CONTAINING PROTEIN"/>
    <property type="match status" value="1"/>
</dbReference>
<dbReference type="InterPro" id="IPR014044">
    <property type="entry name" value="CAP_dom"/>
</dbReference>
<feature type="compositionally biased region" description="Low complexity" evidence="1">
    <location>
        <begin position="74"/>
        <end position="125"/>
    </location>
</feature>
<feature type="chain" id="PRO_5045645998" evidence="2">
    <location>
        <begin position="31"/>
        <end position="246"/>
    </location>
</feature>
<keyword evidence="2" id="KW-0732">Signal</keyword>
<dbReference type="PANTHER" id="PTHR31157">
    <property type="entry name" value="SCP DOMAIN-CONTAINING PROTEIN"/>
    <property type="match status" value="1"/>
</dbReference>
<accession>A0ABU1PZT3</accession>
<evidence type="ECO:0000256" key="2">
    <source>
        <dbReference type="SAM" id="SignalP"/>
    </source>
</evidence>
<gene>
    <name evidence="4" type="ORF">J2S66_004541</name>
</gene>
<feature type="domain" description="SCP" evidence="3">
    <location>
        <begin position="133"/>
        <end position="244"/>
    </location>
</feature>
<dbReference type="SUPFAM" id="SSF55797">
    <property type="entry name" value="PR-1-like"/>
    <property type="match status" value="1"/>
</dbReference>
<protein>
    <submittedName>
        <fullName evidence="4">Uncharacterized protein YkwD</fullName>
    </submittedName>
</protein>
<proteinExistence type="predicted"/>
<organism evidence="4 5">
    <name type="scientific">Saccharothrix longispora</name>
    <dbReference type="NCBI Taxonomy" id="33920"/>
    <lineage>
        <taxon>Bacteria</taxon>
        <taxon>Bacillati</taxon>
        <taxon>Actinomycetota</taxon>
        <taxon>Actinomycetes</taxon>
        <taxon>Pseudonocardiales</taxon>
        <taxon>Pseudonocardiaceae</taxon>
        <taxon>Saccharothrix</taxon>
    </lineage>
</organism>
<evidence type="ECO:0000313" key="5">
    <source>
        <dbReference type="Proteomes" id="UP001268819"/>
    </source>
</evidence>
<evidence type="ECO:0000256" key="1">
    <source>
        <dbReference type="SAM" id="MobiDB-lite"/>
    </source>
</evidence>
<comment type="caution">
    <text evidence="4">The sequence shown here is derived from an EMBL/GenBank/DDBJ whole genome shotgun (WGS) entry which is preliminary data.</text>
</comment>
<feature type="compositionally biased region" description="Gly residues" evidence="1">
    <location>
        <begin position="49"/>
        <end position="62"/>
    </location>
</feature>
<name>A0ABU1PZT3_9PSEU</name>
<dbReference type="Proteomes" id="UP001268819">
    <property type="component" value="Unassembled WGS sequence"/>
</dbReference>
<feature type="signal peptide" evidence="2">
    <location>
        <begin position="1"/>
        <end position="30"/>
    </location>
</feature>
<dbReference type="Gene3D" id="3.40.33.10">
    <property type="entry name" value="CAP"/>
    <property type="match status" value="1"/>
</dbReference>
<dbReference type="InterPro" id="IPR035940">
    <property type="entry name" value="CAP_sf"/>
</dbReference>
<reference evidence="4 5" key="1">
    <citation type="submission" date="2023-07" db="EMBL/GenBank/DDBJ databases">
        <title>Sequencing the genomes of 1000 actinobacteria strains.</title>
        <authorList>
            <person name="Klenk H.-P."/>
        </authorList>
    </citation>
    <scope>NUCLEOTIDE SEQUENCE [LARGE SCALE GENOMIC DNA]</scope>
    <source>
        <strain evidence="4 5">DSM 43749</strain>
    </source>
</reference>
<feature type="region of interest" description="Disordered" evidence="1">
    <location>
        <begin position="39"/>
        <end position="125"/>
    </location>
</feature>
<dbReference type="EMBL" id="JAVDSG010000001">
    <property type="protein sequence ID" value="MDR6596157.1"/>
    <property type="molecule type" value="Genomic_DNA"/>
</dbReference>
<dbReference type="Pfam" id="PF00188">
    <property type="entry name" value="CAP"/>
    <property type="match status" value="1"/>
</dbReference>
<evidence type="ECO:0000259" key="3">
    <source>
        <dbReference type="Pfam" id="PF00188"/>
    </source>
</evidence>
<evidence type="ECO:0000313" key="4">
    <source>
        <dbReference type="EMBL" id="MDR6596157.1"/>
    </source>
</evidence>
<dbReference type="RefSeq" id="WP_344958830.1">
    <property type="nucleotide sequence ID" value="NZ_BAAAXB010000001.1"/>
</dbReference>
<dbReference type="CDD" id="cd05379">
    <property type="entry name" value="CAP_bacterial"/>
    <property type="match status" value="1"/>
</dbReference>
<keyword evidence="5" id="KW-1185">Reference proteome</keyword>